<evidence type="ECO:0000256" key="1">
    <source>
        <dbReference type="SAM" id="MobiDB-lite"/>
    </source>
</evidence>
<organism evidence="2 3">
    <name type="scientific">Sphaerosporella brunnea</name>
    <dbReference type="NCBI Taxonomy" id="1250544"/>
    <lineage>
        <taxon>Eukaryota</taxon>
        <taxon>Fungi</taxon>
        <taxon>Dikarya</taxon>
        <taxon>Ascomycota</taxon>
        <taxon>Pezizomycotina</taxon>
        <taxon>Pezizomycetes</taxon>
        <taxon>Pezizales</taxon>
        <taxon>Pyronemataceae</taxon>
        <taxon>Sphaerosporella</taxon>
    </lineage>
</organism>
<dbReference type="InParanoid" id="A0A5J5EIX8"/>
<feature type="compositionally biased region" description="Basic and acidic residues" evidence="1">
    <location>
        <begin position="197"/>
        <end position="207"/>
    </location>
</feature>
<dbReference type="AlphaFoldDB" id="A0A5J5EIX8"/>
<dbReference type="EMBL" id="VXIS01000271">
    <property type="protein sequence ID" value="KAA8895350.1"/>
    <property type="molecule type" value="Genomic_DNA"/>
</dbReference>
<proteinExistence type="predicted"/>
<keyword evidence="3" id="KW-1185">Reference proteome</keyword>
<dbReference type="PROSITE" id="PS50330">
    <property type="entry name" value="UIM"/>
    <property type="match status" value="1"/>
</dbReference>
<feature type="region of interest" description="Disordered" evidence="1">
    <location>
        <begin position="139"/>
        <end position="184"/>
    </location>
</feature>
<dbReference type="InterPro" id="IPR003903">
    <property type="entry name" value="UIM_dom"/>
</dbReference>
<gene>
    <name evidence="2" type="ORF">FN846DRAFT_894242</name>
</gene>
<dbReference type="Proteomes" id="UP000326924">
    <property type="component" value="Unassembled WGS sequence"/>
</dbReference>
<feature type="region of interest" description="Disordered" evidence="1">
    <location>
        <begin position="197"/>
        <end position="230"/>
    </location>
</feature>
<feature type="compositionally biased region" description="Basic and acidic residues" evidence="1">
    <location>
        <begin position="142"/>
        <end position="169"/>
    </location>
</feature>
<evidence type="ECO:0000313" key="3">
    <source>
        <dbReference type="Proteomes" id="UP000326924"/>
    </source>
</evidence>
<name>A0A5J5EIX8_9PEZI</name>
<evidence type="ECO:0000313" key="2">
    <source>
        <dbReference type="EMBL" id="KAA8895350.1"/>
    </source>
</evidence>
<protein>
    <submittedName>
        <fullName evidence="2">Uncharacterized protein</fullName>
    </submittedName>
</protein>
<sequence>MVPCLLRIAYPHAITIMRASSYNPSNSPASRVCADPRRLAVALVCVGNRLFPYASFSRSPFPPSVLAAPSIPPVRLCLYRFPAASSTPKARYSPPPHWERLANIGFISSHDMGGGHERRSRIVDLEEMMLMEAIRQSLAEEEERKRKEEREREKGKGKEPVAHDNHRNGEASGSAQTGEDGSLDGFRNLAQIVVADKDAQTTEHVEDAEGSEGKGVAVSVGGVVGVEETR</sequence>
<reference evidence="2 3" key="1">
    <citation type="submission" date="2019-09" db="EMBL/GenBank/DDBJ databases">
        <title>Draft genome of the ectomycorrhizal ascomycete Sphaerosporella brunnea.</title>
        <authorList>
            <consortium name="DOE Joint Genome Institute"/>
            <person name="Benucci G.M."/>
            <person name="Marozzi G."/>
            <person name="Antonielli L."/>
            <person name="Sanchez S."/>
            <person name="Marco P."/>
            <person name="Wang X."/>
            <person name="Falini L.B."/>
            <person name="Barry K."/>
            <person name="Haridas S."/>
            <person name="Lipzen A."/>
            <person name="Labutti K."/>
            <person name="Grigoriev I.V."/>
            <person name="Murat C."/>
            <person name="Martin F."/>
            <person name="Albertini E."/>
            <person name="Donnini D."/>
            <person name="Bonito G."/>
        </authorList>
    </citation>
    <scope>NUCLEOTIDE SEQUENCE [LARGE SCALE GENOMIC DNA]</scope>
    <source>
        <strain evidence="2 3">Sb_GMNB300</strain>
    </source>
</reference>
<accession>A0A5J5EIX8</accession>
<comment type="caution">
    <text evidence="2">The sequence shown here is derived from an EMBL/GenBank/DDBJ whole genome shotgun (WGS) entry which is preliminary data.</text>
</comment>